<comment type="caution">
    <text evidence="1">The sequence shown here is derived from an EMBL/GenBank/DDBJ whole genome shotgun (WGS) entry which is preliminary data.</text>
</comment>
<dbReference type="EMBL" id="JAHUZE010000001">
    <property type="protein sequence ID" value="MBV7377390.1"/>
    <property type="molecule type" value="Genomic_DNA"/>
</dbReference>
<sequence length="62" mass="6625">MTLIEKARAGRIAALASLATEADKTDNVVSLFDFTRSAKADPAPTPKFHSIRVQGEVVRLAA</sequence>
<gene>
    <name evidence="1" type="ORF">KJP28_00525</name>
</gene>
<protein>
    <submittedName>
        <fullName evidence="1">Uncharacterized protein</fullName>
    </submittedName>
</protein>
<evidence type="ECO:0000313" key="2">
    <source>
        <dbReference type="Proteomes" id="UP000756530"/>
    </source>
</evidence>
<proteinExistence type="predicted"/>
<keyword evidence="2" id="KW-1185">Reference proteome</keyword>
<evidence type="ECO:0000313" key="1">
    <source>
        <dbReference type="EMBL" id="MBV7377390.1"/>
    </source>
</evidence>
<dbReference type="Proteomes" id="UP000756530">
    <property type="component" value="Unassembled WGS sequence"/>
</dbReference>
<accession>A0ABS6SWU8</accession>
<reference evidence="1 2" key="1">
    <citation type="submission" date="2021-05" db="EMBL/GenBank/DDBJ databases">
        <title>Culturable bacteria isolated from Daya Bay.</title>
        <authorList>
            <person name="Zheng W."/>
            <person name="Yu S."/>
            <person name="Huang Y."/>
        </authorList>
    </citation>
    <scope>NUCLEOTIDE SEQUENCE [LARGE SCALE GENOMIC DNA]</scope>
    <source>
        <strain evidence="1 2">DP4N28-5</strain>
    </source>
</reference>
<organism evidence="1 2">
    <name type="scientific">Maritimibacter dapengensis</name>
    <dbReference type="NCBI Taxonomy" id="2836868"/>
    <lineage>
        <taxon>Bacteria</taxon>
        <taxon>Pseudomonadati</taxon>
        <taxon>Pseudomonadota</taxon>
        <taxon>Alphaproteobacteria</taxon>
        <taxon>Rhodobacterales</taxon>
        <taxon>Roseobacteraceae</taxon>
        <taxon>Maritimibacter</taxon>
    </lineage>
</organism>
<dbReference type="RefSeq" id="WP_218390279.1">
    <property type="nucleotide sequence ID" value="NZ_JAHUZE010000001.1"/>
</dbReference>
<name>A0ABS6SWU8_9RHOB</name>